<keyword evidence="1" id="KW-0732">Signal</keyword>
<dbReference type="PANTHER" id="PTHR41339">
    <property type="entry name" value="LIPL48"/>
    <property type="match status" value="1"/>
</dbReference>
<dbReference type="OrthoDB" id="1521716at2"/>
<comment type="caution">
    <text evidence="2">The sequence shown here is derived from an EMBL/GenBank/DDBJ whole genome shotgun (WGS) entry which is preliminary data.</text>
</comment>
<dbReference type="EMBL" id="QXFI01000026">
    <property type="protein sequence ID" value="RIV44120.1"/>
    <property type="molecule type" value="Genomic_DNA"/>
</dbReference>
<protein>
    <recommendedName>
        <fullName evidence="6">T9SS C-terminal target domain-containing protein</fullName>
    </recommendedName>
</protein>
<dbReference type="Proteomes" id="UP000321621">
    <property type="component" value="Unassembled WGS sequence"/>
</dbReference>
<dbReference type="PROSITE" id="PS51257">
    <property type="entry name" value="PROKAR_LIPOPROTEIN"/>
    <property type="match status" value="1"/>
</dbReference>
<accession>A0A3A1NJB7</accession>
<evidence type="ECO:0000313" key="4">
    <source>
        <dbReference type="Proteomes" id="UP000266691"/>
    </source>
</evidence>
<dbReference type="EMBL" id="VNWK01000026">
    <property type="protein sequence ID" value="TXJ94029.1"/>
    <property type="molecule type" value="Genomic_DNA"/>
</dbReference>
<sequence>MKKLIFPLLAIAAFAISSCSSDNNDPIIPPGTEPTGEEITKSGELTADEEWTADNIYILDGKVVVGDGVTLTINPGTIIKGAEGLESLASALVVDQGGTLIAEGTPSKPIIFTSVLDGIEQGETTGTLTIADTGLWGGVILLGKAPISVNGDVETAQIEGIPADESYGQYGGTEPGDSSGSLKYVSIRHGGITIGQDNEINGLTLGGVGSGTTIDHVEIVANQDDGIEFFGGTVNVSNALIWSQGDDGFDLDQAYNGTLDNGVVILGSESDSALEMDGPEGSAATEAGFTLQNITLIGANTSSKYADLRDGLIANLDNIFAYGFGVDGAVKINGADSATELSNDRITFSNWQIVLPEGVLLSDVFTGDYNAGDESKFLDNATAVGTGTTGADMDVFNWTLAAAEGAIPTAPLGTTITKSGILTTDEHWTSDNIYVLDGKVVIGDGITLTIDPGTIVKGAEGLESLASALVVDQGGVLLAEGTPTQPIIFTSVLDGIEQGQTTGTLSISDTGLWGGVIVLGKAPISVNGDVETAQIEGIPADETYGQYGGTDPADYSGIIKYVSIRHGGITIGQDNEINGLTLGGVGSETIIDHVEIVANQDDGIEFFGGTVNVSNALVWSQGDDGFDLDQAYSGTLDNGVVILGSESDSALEMDGPEGSAATEAGFTLQNITLIGANTSSKYADLRDGLIANLDNIFAYGFGVDGAVKINGADSATELSNDRITFSGWEIILPNGVALADIFTGDFTAGDEAKFLNNATAILTAGEATVGADLTEFSWTLAASESAF</sequence>
<keyword evidence="5" id="KW-1185">Reference proteome</keyword>
<dbReference type="Proteomes" id="UP000266691">
    <property type="component" value="Unassembled WGS sequence"/>
</dbReference>
<dbReference type="PANTHER" id="PTHR41339:SF1">
    <property type="entry name" value="SECRETED PROTEIN"/>
    <property type="match status" value="1"/>
</dbReference>
<name>A0A3A1NJB7_9FLAO</name>
<dbReference type="RefSeq" id="WP_119647814.1">
    <property type="nucleotide sequence ID" value="NZ_QXFI01000026.1"/>
</dbReference>
<gene>
    <name evidence="2" type="ORF">D2V05_11555</name>
    <name evidence="3" type="ORF">FQ017_11445</name>
</gene>
<dbReference type="AlphaFoldDB" id="A0A3A1NJB7"/>
<organism evidence="2 4">
    <name type="scientific">Flagellimonas pelagia</name>
    <dbReference type="NCBI Taxonomy" id="2306998"/>
    <lineage>
        <taxon>Bacteria</taxon>
        <taxon>Pseudomonadati</taxon>
        <taxon>Bacteroidota</taxon>
        <taxon>Flavobacteriia</taxon>
        <taxon>Flavobacteriales</taxon>
        <taxon>Flavobacteriaceae</taxon>
        <taxon>Flagellimonas</taxon>
    </lineage>
</organism>
<proteinExistence type="predicted"/>
<reference evidence="3 5" key="2">
    <citation type="submission" date="2019-07" db="EMBL/GenBank/DDBJ databases">
        <title>Draft genome of two Muricauda strains isolated from deep sea.</title>
        <authorList>
            <person name="Sun C."/>
        </authorList>
    </citation>
    <scope>NUCLEOTIDE SEQUENCE [LARGE SCALE GENOMIC DNA]</scope>
    <source>
        <strain evidence="3 5">72</strain>
    </source>
</reference>
<dbReference type="SUPFAM" id="SSF51126">
    <property type="entry name" value="Pectin lyase-like"/>
    <property type="match status" value="2"/>
</dbReference>
<reference evidence="2 4" key="1">
    <citation type="submission" date="2018-08" db="EMBL/GenBank/DDBJ databases">
        <title>Proposal of Muricauda 72 sp.nov. and Muricauda NH166 sp.nov., isolated from seawater.</title>
        <authorList>
            <person name="Cheng H."/>
            <person name="Wu Y.-H."/>
            <person name="Guo L.-L."/>
            <person name="Xu X.-W."/>
        </authorList>
    </citation>
    <scope>NUCLEOTIDE SEQUENCE [LARGE SCALE GENOMIC DNA]</scope>
    <source>
        <strain evidence="2 4">72</strain>
    </source>
</reference>
<dbReference type="InterPro" id="IPR011050">
    <property type="entry name" value="Pectin_lyase_fold/virulence"/>
</dbReference>
<evidence type="ECO:0000313" key="5">
    <source>
        <dbReference type="Proteomes" id="UP000321621"/>
    </source>
</evidence>
<evidence type="ECO:0000256" key="1">
    <source>
        <dbReference type="SAM" id="SignalP"/>
    </source>
</evidence>
<feature type="chain" id="PRO_5017254634" description="T9SS C-terminal target domain-containing protein" evidence="1">
    <location>
        <begin position="23"/>
        <end position="787"/>
    </location>
</feature>
<evidence type="ECO:0008006" key="6">
    <source>
        <dbReference type="Google" id="ProtNLM"/>
    </source>
</evidence>
<feature type="signal peptide" evidence="1">
    <location>
        <begin position="1"/>
        <end position="22"/>
    </location>
</feature>
<evidence type="ECO:0000313" key="3">
    <source>
        <dbReference type="EMBL" id="TXJ94029.1"/>
    </source>
</evidence>
<evidence type="ECO:0000313" key="2">
    <source>
        <dbReference type="EMBL" id="RIV44120.1"/>
    </source>
</evidence>